<sequence length="76" mass="8324">MAAPANQQALADPQTQTPDYPQAQTLPQTPEHTTAALPDISALATKHDIKNLFTEFRQKLATDIVIQADLQVVTDR</sequence>
<feature type="non-terminal residue" evidence="2">
    <location>
        <position position="76"/>
    </location>
</feature>
<evidence type="ECO:0000313" key="2">
    <source>
        <dbReference type="EMBL" id="CAH2223692.1"/>
    </source>
</evidence>
<keyword evidence="3" id="KW-1185">Reference proteome</keyword>
<dbReference type="AlphaFoldDB" id="A0AAD1VNZ3"/>
<accession>A0AAD1VNZ3</accession>
<feature type="region of interest" description="Disordered" evidence="1">
    <location>
        <begin position="1"/>
        <end position="30"/>
    </location>
</feature>
<dbReference type="Proteomes" id="UP001295444">
    <property type="component" value="Chromosome 01"/>
</dbReference>
<protein>
    <submittedName>
        <fullName evidence="2">Uncharacterized protein</fullName>
    </submittedName>
</protein>
<name>A0AAD1VNZ3_PELCU</name>
<organism evidence="2 3">
    <name type="scientific">Pelobates cultripes</name>
    <name type="common">Western spadefoot toad</name>
    <dbReference type="NCBI Taxonomy" id="61616"/>
    <lineage>
        <taxon>Eukaryota</taxon>
        <taxon>Metazoa</taxon>
        <taxon>Chordata</taxon>
        <taxon>Craniata</taxon>
        <taxon>Vertebrata</taxon>
        <taxon>Euteleostomi</taxon>
        <taxon>Amphibia</taxon>
        <taxon>Batrachia</taxon>
        <taxon>Anura</taxon>
        <taxon>Pelobatoidea</taxon>
        <taxon>Pelobatidae</taxon>
        <taxon>Pelobates</taxon>
    </lineage>
</organism>
<dbReference type="EMBL" id="OW240912">
    <property type="protein sequence ID" value="CAH2223692.1"/>
    <property type="molecule type" value="Genomic_DNA"/>
</dbReference>
<proteinExistence type="predicted"/>
<gene>
    <name evidence="2" type="ORF">PECUL_23A027604</name>
</gene>
<evidence type="ECO:0000256" key="1">
    <source>
        <dbReference type="SAM" id="MobiDB-lite"/>
    </source>
</evidence>
<evidence type="ECO:0000313" key="3">
    <source>
        <dbReference type="Proteomes" id="UP001295444"/>
    </source>
</evidence>
<reference evidence="2" key="1">
    <citation type="submission" date="2022-03" db="EMBL/GenBank/DDBJ databases">
        <authorList>
            <person name="Alioto T."/>
            <person name="Alioto T."/>
            <person name="Gomez Garrido J."/>
        </authorList>
    </citation>
    <scope>NUCLEOTIDE SEQUENCE</scope>
</reference>